<gene>
    <name evidence="10" type="ORF">TUM19329_16580</name>
</gene>
<evidence type="ECO:0000313" key="11">
    <source>
        <dbReference type="Proteomes" id="UP000502894"/>
    </source>
</evidence>
<evidence type="ECO:0000256" key="3">
    <source>
        <dbReference type="ARBA" id="ARBA00022692"/>
    </source>
</evidence>
<evidence type="ECO:0000256" key="4">
    <source>
        <dbReference type="ARBA" id="ARBA00022989"/>
    </source>
</evidence>
<evidence type="ECO:0000313" key="10">
    <source>
        <dbReference type="EMBL" id="BCA95297.1"/>
    </source>
</evidence>
<keyword evidence="5 8" id="KW-0472">Membrane</keyword>
<comment type="subcellular location">
    <subcellularLocation>
        <location evidence="1 8">Cell membrane</location>
        <topology evidence="1 8">Multi-pass membrane protein</topology>
    </subcellularLocation>
</comment>
<reference evidence="10" key="1">
    <citation type="journal article" date="2020" name="Microbiol. Resour. Announc.">
        <title>Complete Genome Sequence of Novel Psychrotolerant Legionella Strain TUM19329, Isolated from Antarctic Lake Sediment.</title>
        <authorList>
            <person name="Shimada S."/>
            <person name="Nakai R."/>
            <person name="Aoki K."/>
            <person name="Shimoeda N."/>
            <person name="Ohno G."/>
            <person name="Miyazaki Y."/>
            <person name="Kudoh S."/>
            <person name="Imura S."/>
            <person name="Watanabe K."/>
            <person name="Ishii Y."/>
            <person name="Tateda K."/>
        </authorList>
    </citation>
    <scope>NUCLEOTIDE SEQUENCE [LARGE SCALE GENOMIC DNA]</scope>
    <source>
        <strain evidence="10">TUM19329</strain>
    </source>
</reference>
<dbReference type="Gene3D" id="3.40.190.120">
    <property type="entry name" value="Osmoprotection protein (prox), domain 2"/>
    <property type="match status" value="1"/>
</dbReference>
<dbReference type="KEGG" id="lant:TUM19329_16580"/>
<dbReference type="GO" id="GO:0031460">
    <property type="term" value="P:glycine betaine transport"/>
    <property type="evidence" value="ECO:0007669"/>
    <property type="project" value="UniProtKB-ARBA"/>
</dbReference>
<dbReference type="RefSeq" id="WP_173236936.1">
    <property type="nucleotide sequence ID" value="NZ_AP022839.1"/>
</dbReference>
<proteinExistence type="inferred from homology"/>
<dbReference type="CDD" id="cd13528">
    <property type="entry name" value="PBP2_osmoprotectants"/>
    <property type="match status" value="1"/>
</dbReference>
<dbReference type="InterPro" id="IPR000515">
    <property type="entry name" value="MetI-like"/>
</dbReference>
<dbReference type="Gene3D" id="3.40.190.10">
    <property type="entry name" value="Periplasmic binding protein-like II"/>
    <property type="match status" value="1"/>
</dbReference>
<dbReference type="InterPro" id="IPR007210">
    <property type="entry name" value="ABC_Gly_betaine_transp_sub-bd"/>
</dbReference>
<dbReference type="AlphaFoldDB" id="A0A6F8T563"/>
<comment type="similarity">
    <text evidence="6">In the C-terminal section; belongs to the OsmX family.</text>
</comment>
<evidence type="ECO:0000256" key="6">
    <source>
        <dbReference type="ARBA" id="ARBA00035642"/>
    </source>
</evidence>
<dbReference type="InterPro" id="IPR051204">
    <property type="entry name" value="ABC_transp_perm/SBD"/>
</dbReference>
<organism evidence="10 11">
    <name type="scientific">Legionella antarctica</name>
    <dbReference type="NCBI Taxonomy" id="2708020"/>
    <lineage>
        <taxon>Bacteria</taxon>
        <taxon>Pseudomonadati</taxon>
        <taxon>Pseudomonadota</taxon>
        <taxon>Gammaproteobacteria</taxon>
        <taxon>Legionellales</taxon>
        <taxon>Legionellaceae</taxon>
        <taxon>Legionella</taxon>
    </lineage>
</organism>
<evidence type="ECO:0000256" key="8">
    <source>
        <dbReference type="RuleBase" id="RU363032"/>
    </source>
</evidence>
<evidence type="ECO:0000256" key="5">
    <source>
        <dbReference type="ARBA" id="ARBA00023136"/>
    </source>
</evidence>
<dbReference type="CDD" id="cd06261">
    <property type="entry name" value="TM_PBP2"/>
    <property type="match status" value="1"/>
</dbReference>
<dbReference type="FunFam" id="1.10.3720.10:FF:000001">
    <property type="entry name" value="Glycine betaine ABC transporter, permease"/>
    <property type="match status" value="1"/>
</dbReference>
<evidence type="ECO:0000256" key="2">
    <source>
        <dbReference type="ARBA" id="ARBA00022448"/>
    </source>
</evidence>
<dbReference type="SUPFAM" id="SSF53850">
    <property type="entry name" value="Periplasmic binding protein-like II"/>
    <property type="match status" value="1"/>
</dbReference>
<evidence type="ECO:0000259" key="9">
    <source>
        <dbReference type="PROSITE" id="PS50928"/>
    </source>
</evidence>
<name>A0A6F8T563_9GAMM</name>
<keyword evidence="11" id="KW-1185">Reference proteome</keyword>
<protein>
    <submittedName>
        <fullName evidence="10">Quaternary ammonium transporter</fullName>
    </submittedName>
</protein>
<keyword evidence="4 8" id="KW-1133">Transmembrane helix</keyword>
<dbReference type="PANTHER" id="PTHR30177:SF4">
    <property type="entry name" value="OSMOPROTECTANT IMPORT PERMEASE PROTEIN OSMW"/>
    <property type="match status" value="1"/>
</dbReference>
<dbReference type="Gene3D" id="1.10.3720.10">
    <property type="entry name" value="MetI-like"/>
    <property type="match status" value="1"/>
</dbReference>
<feature type="transmembrane region" description="Helical" evidence="8">
    <location>
        <begin position="216"/>
        <end position="238"/>
    </location>
</feature>
<feature type="transmembrane region" description="Helical" evidence="8">
    <location>
        <begin position="21"/>
        <end position="43"/>
    </location>
</feature>
<dbReference type="GO" id="GO:0043190">
    <property type="term" value="C:ATP-binding cassette (ABC) transporter complex"/>
    <property type="evidence" value="ECO:0007669"/>
    <property type="project" value="InterPro"/>
</dbReference>
<dbReference type="InterPro" id="IPR035906">
    <property type="entry name" value="MetI-like_sf"/>
</dbReference>
<accession>A0A6F8T563</accession>
<dbReference type="SUPFAM" id="SSF161098">
    <property type="entry name" value="MetI-like"/>
    <property type="match status" value="1"/>
</dbReference>
<evidence type="ECO:0000256" key="1">
    <source>
        <dbReference type="ARBA" id="ARBA00004651"/>
    </source>
</evidence>
<keyword evidence="2 8" id="KW-0813">Transport</keyword>
<dbReference type="Pfam" id="PF00528">
    <property type="entry name" value="BPD_transp_1"/>
    <property type="match status" value="1"/>
</dbReference>
<dbReference type="GO" id="GO:0022857">
    <property type="term" value="F:transmembrane transporter activity"/>
    <property type="evidence" value="ECO:0007669"/>
    <property type="project" value="InterPro"/>
</dbReference>
<dbReference type="EMBL" id="AP022839">
    <property type="protein sequence ID" value="BCA95297.1"/>
    <property type="molecule type" value="Genomic_DNA"/>
</dbReference>
<feature type="transmembrane region" description="Helical" evidence="8">
    <location>
        <begin position="129"/>
        <end position="155"/>
    </location>
</feature>
<comment type="similarity">
    <text evidence="8">Belongs to the binding-protein-dependent transport system permease family.</text>
</comment>
<dbReference type="PANTHER" id="PTHR30177">
    <property type="entry name" value="GLYCINE BETAINE/L-PROLINE TRANSPORT SYSTEM PERMEASE PROTEIN PROW"/>
    <property type="match status" value="1"/>
</dbReference>
<feature type="transmembrane region" description="Helical" evidence="8">
    <location>
        <begin position="63"/>
        <end position="90"/>
    </location>
</feature>
<feature type="transmembrane region" description="Helical" evidence="8">
    <location>
        <begin position="175"/>
        <end position="195"/>
    </location>
</feature>
<feature type="domain" description="ABC transmembrane type-1" evidence="9">
    <location>
        <begin position="15"/>
        <end position="196"/>
    </location>
</feature>
<keyword evidence="3 8" id="KW-0812">Transmembrane</keyword>
<evidence type="ECO:0000256" key="7">
    <source>
        <dbReference type="ARBA" id="ARBA00035652"/>
    </source>
</evidence>
<dbReference type="PROSITE" id="PS50928">
    <property type="entry name" value="ABC_TM1"/>
    <property type="match status" value="1"/>
</dbReference>
<sequence length="513" mass="57260">MDFIIEHLPQLQTKLVEHINISLTAMFFAIILGISLGILITRLPKLKNPVLGLTNIFQTIPSIALLGFLIPLVGIGLTPTLIALIVYALLPITSNTYIGLKGIAPTYNQVANSLGFTRWQRLHLIELPLALPVIMGGVRISMAMTISITTIAAFIGAGGLGDFITQGLSLNDQNLILLGAIPTALLALTMDYSIVILTSLLSQRHRLILRFKKTKVLIVSLVVVMLLTIVSYDFVVFFSKDKRDTHLVIGSKNFTEQYVLGYLMADLIEAKTHLHVDKKFNLGTTAILQNALLSGQVDLYPEYTGTAYLVVLKQKKIKNPQKTYQFVQDAYLNQFQLVWLSPFGFYNAESLAVKEQFAEQNNLINLSDLVQMGSQITLAAPAEFLSRPDGLPGLTHVYGFKFKKIVQMQPDLVYHAIQNDKVQAIGAFTTDGRITEFNLRLLTDNKHFYPPYYAAPVIRNSVLKKYPQIAVVLKPLLGTIDNETMQHLNYLVDVKKISPQKVAHDFLVERRLI</sequence>
<dbReference type="Proteomes" id="UP000502894">
    <property type="component" value="Chromosome"/>
</dbReference>
<dbReference type="Pfam" id="PF04069">
    <property type="entry name" value="OpuAC"/>
    <property type="match status" value="1"/>
</dbReference>
<comment type="similarity">
    <text evidence="7">In the N-terminal section; belongs to the binding-protein-dependent transport system permease family.</text>
</comment>